<dbReference type="SMART" id="SM00418">
    <property type="entry name" value="HTH_ARSR"/>
    <property type="match status" value="1"/>
</dbReference>
<dbReference type="Pfam" id="PF01022">
    <property type="entry name" value="HTH_5"/>
    <property type="match status" value="1"/>
</dbReference>
<sequence length="101" mass="11616">MDTKELARIFKALSNENRLELYFQIVRSAEKSFDTNCECFINDVISKLNIGAPTISHHLKELSNANLIFTEKKGKFLVARANEELLNEICSILTIKRDEKK</sequence>
<evidence type="ECO:0000256" key="1">
    <source>
        <dbReference type="ARBA" id="ARBA00023015"/>
    </source>
</evidence>
<keyword evidence="1" id="KW-0805">Transcription regulation</keyword>
<keyword evidence="6" id="KW-1185">Reference proteome</keyword>
<keyword evidence="3" id="KW-0804">Transcription</keyword>
<dbReference type="SUPFAM" id="SSF46785">
    <property type="entry name" value="Winged helix' DNA-binding domain"/>
    <property type="match status" value="1"/>
</dbReference>
<organism evidence="5 6">
    <name type="scientific">Clostridium scatologenes</name>
    <dbReference type="NCBI Taxonomy" id="1548"/>
    <lineage>
        <taxon>Bacteria</taxon>
        <taxon>Bacillati</taxon>
        <taxon>Bacillota</taxon>
        <taxon>Clostridia</taxon>
        <taxon>Eubacteriales</taxon>
        <taxon>Clostridiaceae</taxon>
        <taxon>Clostridium</taxon>
    </lineage>
</organism>
<feature type="domain" description="HTH arsR-type" evidence="4">
    <location>
        <begin position="1"/>
        <end position="101"/>
    </location>
</feature>
<evidence type="ECO:0000256" key="3">
    <source>
        <dbReference type="ARBA" id="ARBA00023163"/>
    </source>
</evidence>
<dbReference type="Proteomes" id="UP000033115">
    <property type="component" value="Chromosome"/>
</dbReference>
<dbReference type="PANTHER" id="PTHR33154">
    <property type="entry name" value="TRANSCRIPTIONAL REGULATOR, ARSR FAMILY"/>
    <property type="match status" value="1"/>
</dbReference>
<gene>
    <name evidence="5" type="ORF">CSCA_1814</name>
</gene>
<dbReference type="KEGG" id="csq:CSCA_1814"/>
<reference evidence="5 6" key="1">
    <citation type="journal article" date="2015" name="J. Biotechnol.">
        <title>Complete genome sequence of a malodorant-producing acetogen, Clostridium scatologenes ATCC 25775(T).</title>
        <authorList>
            <person name="Zhu Z."/>
            <person name="Guo T."/>
            <person name="Zheng H."/>
            <person name="Song T."/>
            <person name="Ouyang P."/>
            <person name="Xie J."/>
        </authorList>
    </citation>
    <scope>NUCLEOTIDE SEQUENCE [LARGE SCALE GENOMIC DNA]</scope>
    <source>
        <strain evidence="5 6">ATCC 25775</strain>
    </source>
</reference>
<dbReference type="InterPro" id="IPR001845">
    <property type="entry name" value="HTH_ArsR_DNA-bd_dom"/>
</dbReference>
<dbReference type="CDD" id="cd00090">
    <property type="entry name" value="HTH_ARSR"/>
    <property type="match status" value="1"/>
</dbReference>
<protein>
    <submittedName>
        <fullName evidence="5">Putative transcriptional regulator, ArsR family</fullName>
    </submittedName>
</protein>
<evidence type="ECO:0000259" key="4">
    <source>
        <dbReference type="PROSITE" id="PS50987"/>
    </source>
</evidence>
<dbReference type="InterPro" id="IPR011991">
    <property type="entry name" value="ArsR-like_HTH"/>
</dbReference>
<proteinExistence type="predicted"/>
<keyword evidence="2" id="KW-0238">DNA-binding</keyword>
<dbReference type="GO" id="GO:0003700">
    <property type="term" value="F:DNA-binding transcription factor activity"/>
    <property type="evidence" value="ECO:0007669"/>
    <property type="project" value="InterPro"/>
</dbReference>
<dbReference type="Gene3D" id="1.10.10.10">
    <property type="entry name" value="Winged helix-like DNA-binding domain superfamily/Winged helix DNA-binding domain"/>
    <property type="match status" value="1"/>
</dbReference>
<accession>A0A0E3K0E5</accession>
<evidence type="ECO:0000313" key="5">
    <source>
        <dbReference type="EMBL" id="AKA68939.1"/>
    </source>
</evidence>
<dbReference type="STRING" id="1548.CSCA_1814"/>
<dbReference type="PANTHER" id="PTHR33154:SF18">
    <property type="entry name" value="ARSENICAL RESISTANCE OPERON REPRESSOR"/>
    <property type="match status" value="1"/>
</dbReference>
<dbReference type="PROSITE" id="PS50987">
    <property type="entry name" value="HTH_ARSR_2"/>
    <property type="match status" value="1"/>
</dbReference>
<dbReference type="AlphaFoldDB" id="A0A0E3K0E5"/>
<evidence type="ECO:0000256" key="2">
    <source>
        <dbReference type="ARBA" id="ARBA00023125"/>
    </source>
</evidence>
<evidence type="ECO:0000313" key="6">
    <source>
        <dbReference type="Proteomes" id="UP000033115"/>
    </source>
</evidence>
<dbReference type="InterPro" id="IPR036388">
    <property type="entry name" value="WH-like_DNA-bd_sf"/>
</dbReference>
<dbReference type="RefSeq" id="WP_007064143.1">
    <property type="nucleotide sequence ID" value="NZ_CP009933.1"/>
</dbReference>
<name>A0A0E3K0E5_CLOSL</name>
<dbReference type="HOGENOM" id="CLU_097806_3_2_9"/>
<dbReference type="EMBL" id="CP009933">
    <property type="protein sequence ID" value="AKA68939.1"/>
    <property type="molecule type" value="Genomic_DNA"/>
</dbReference>
<dbReference type="InterPro" id="IPR051081">
    <property type="entry name" value="HTH_MetalResp_TranReg"/>
</dbReference>
<dbReference type="InterPro" id="IPR036390">
    <property type="entry name" value="WH_DNA-bd_sf"/>
</dbReference>
<dbReference type="GO" id="GO:0003677">
    <property type="term" value="F:DNA binding"/>
    <property type="evidence" value="ECO:0007669"/>
    <property type="project" value="UniProtKB-KW"/>
</dbReference>